<keyword evidence="1" id="KW-1133">Transmembrane helix</keyword>
<name>A0ABY5MJR7_9HYPH</name>
<dbReference type="InterPro" id="IPR021354">
    <property type="entry name" value="DUF2975"/>
</dbReference>
<reference evidence="2 3" key="1">
    <citation type="submission" date="2018-07" db="EMBL/GenBank/DDBJ databases">
        <title>Genome sequence of Nitratireductor thuwali#1536.</title>
        <authorList>
            <person name="Michoud G."/>
            <person name="Merlino G."/>
            <person name="Sefrji F.O."/>
            <person name="Daffonchio D."/>
        </authorList>
    </citation>
    <scope>NUCLEOTIDE SEQUENCE [LARGE SCALE GENOMIC DNA]</scope>
    <source>
        <strain evidence="3">Nit1536</strain>
    </source>
</reference>
<accession>A0ABY5MJR7</accession>
<sequence>MSESVRLRRLSRMMQFAVLAFACFIGFGALWFLTSWIGDAREFETAIRQAYSLQGPLAFTPPAVAVTAVLVSLQFGLVFLALYCVWQMFGAFGGEEPLSVEAATWMHRASIAFVLTVAGSIVLQVMIVLALTLGNPAGQKALSVSFGSSQGMALLIAAIMYMTGRVLAVAAEVRAEQRDFV</sequence>
<keyword evidence="1" id="KW-0812">Transmembrane</keyword>
<keyword evidence="1" id="KW-0472">Membrane</keyword>
<evidence type="ECO:0008006" key="4">
    <source>
        <dbReference type="Google" id="ProtNLM"/>
    </source>
</evidence>
<feature type="transmembrane region" description="Helical" evidence="1">
    <location>
        <begin position="64"/>
        <end position="89"/>
    </location>
</feature>
<evidence type="ECO:0000256" key="1">
    <source>
        <dbReference type="SAM" id="Phobius"/>
    </source>
</evidence>
<keyword evidence="3" id="KW-1185">Reference proteome</keyword>
<dbReference type="Pfam" id="PF11188">
    <property type="entry name" value="DUF2975"/>
    <property type="match status" value="1"/>
</dbReference>
<protein>
    <recommendedName>
        <fullName evidence="4">DUF2975 domain-containing protein</fullName>
    </recommendedName>
</protein>
<evidence type="ECO:0000313" key="2">
    <source>
        <dbReference type="EMBL" id="UUP17484.1"/>
    </source>
</evidence>
<dbReference type="EMBL" id="CP030941">
    <property type="protein sequence ID" value="UUP17484.1"/>
    <property type="molecule type" value="Genomic_DNA"/>
</dbReference>
<organism evidence="2 3">
    <name type="scientific">Nitratireductor thuwali</name>
    <dbReference type="NCBI Taxonomy" id="2267699"/>
    <lineage>
        <taxon>Bacteria</taxon>
        <taxon>Pseudomonadati</taxon>
        <taxon>Pseudomonadota</taxon>
        <taxon>Alphaproteobacteria</taxon>
        <taxon>Hyphomicrobiales</taxon>
        <taxon>Phyllobacteriaceae</taxon>
        <taxon>Nitratireductor</taxon>
    </lineage>
</organism>
<gene>
    <name evidence="2" type="ORF">NTH_01952</name>
</gene>
<feature type="transmembrane region" description="Helical" evidence="1">
    <location>
        <begin position="151"/>
        <end position="171"/>
    </location>
</feature>
<proteinExistence type="predicted"/>
<dbReference type="RefSeq" id="WP_338529815.1">
    <property type="nucleotide sequence ID" value="NZ_CP030941.1"/>
</dbReference>
<dbReference type="Proteomes" id="UP001342418">
    <property type="component" value="Chromosome"/>
</dbReference>
<evidence type="ECO:0000313" key="3">
    <source>
        <dbReference type="Proteomes" id="UP001342418"/>
    </source>
</evidence>
<feature type="transmembrane region" description="Helical" evidence="1">
    <location>
        <begin position="110"/>
        <end position="131"/>
    </location>
</feature>
<dbReference type="PROSITE" id="PS51257">
    <property type="entry name" value="PROKAR_LIPOPROTEIN"/>
    <property type="match status" value="1"/>
</dbReference>